<dbReference type="InterPro" id="IPR014002">
    <property type="entry name" value="Agenet_dom_plant"/>
</dbReference>
<keyword evidence="4" id="KW-1185">Reference proteome</keyword>
<dbReference type="OrthoDB" id="2020707at2759"/>
<dbReference type="PANTHER" id="PTHR31917:SF164">
    <property type="entry name" value="DUF724 DOMAIN-CONTAINING PROTEIN 7-LIKE"/>
    <property type="match status" value="1"/>
</dbReference>
<dbReference type="CDD" id="cd20406">
    <property type="entry name" value="Tudor_Agenet_AtDUF_rpt2_4"/>
    <property type="match status" value="3"/>
</dbReference>
<feature type="domain" description="Agenet" evidence="2">
    <location>
        <begin position="501"/>
        <end position="557"/>
    </location>
</feature>
<feature type="region of interest" description="Disordered" evidence="1">
    <location>
        <begin position="97"/>
        <end position="123"/>
    </location>
</feature>
<gene>
    <name evidence="3" type="ORF">Bca52824_017403</name>
</gene>
<proteinExistence type="predicted"/>
<evidence type="ECO:0000259" key="2">
    <source>
        <dbReference type="SMART" id="SM00743"/>
    </source>
</evidence>
<dbReference type="SMART" id="SM00743">
    <property type="entry name" value="Agenet"/>
    <property type="match status" value="6"/>
</dbReference>
<dbReference type="InterPro" id="IPR008395">
    <property type="entry name" value="Agenet-like_dom"/>
</dbReference>
<dbReference type="PANTHER" id="PTHR31917">
    <property type="entry name" value="AGENET DOMAIN-CONTAINING PROTEIN-RELATED"/>
    <property type="match status" value="1"/>
</dbReference>
<reference evidence="3 4" key="1">
    <citation type="submission" date="2020-02" db="EMBL/GenBank/DDBJ databases">
        <authorList>
            <person name="Ma Q."/>
            <person name="Huang Y."/>
            <person name="Song X."/>
            <person name="Pei D."/>
        </authorList>
    </citation>
    <scope>NUCLEOTIDE SEQUENCE [LARGE SCALE GENOMIC DNA]</scope>
    <source>
        <strain evidence="3">Sxm20200214</strain>
        <tissue evidence="3">Leaf</tissue>
    </source>
</reference>
<feature type="domain" description="Agenet" evidence="2">
    <location>
        <begin position="573"/>
        <end position="641"/>
    </location>
</feature>
<feature type="compositionally biased region" description="Polar residues" evidence="1">
    <location>
        <begin position="238"/>
        <end position="266"/>
    </location>
</feature>
<sequence length="780" mass="89526">MMGNEETSQASASIEEEESVNTKLNRIIEVMEVIEGRNLESHSVDTLEIKIEKEPSNQSVPAQTQFFSTNETQLEPLNDESPASPASQQIETQVFPPNPTQHIEQEPLSNETPDAQTTTDPLTDPLTELISSIAGQYMNSDENTQVVANTPASPTSSLKLDENQNDAVAETKLNESHASPKSQQIDTEIQHVEKEPSYDTPALDTQVFTPNLTQETETETATQYFSSSEKEPSDETPSEQNQAEENLQDTTEPATETQPLNQQTKHLQTSAIDFSETEKAEENRLPTLFEIGADVEIASNEETTCRIWYPAKVVDLNGVDRVTVKFYRTVFAEKKKVQNTITTEKIRPAPPTSFQKAFEMNDNVEGFYKNGWCSGQVKMVLGDNTYSVYLNSSMETIQFEPSHLRIHREWIDGVWKMADETEESRVLTLFELGENVEIASGRKWYPGNVLKTDMLNGVEMVRVEYSTLFLDKKKNTKRLQENVSSDRIRPQQPFEKLGERLSFELMDRVEAYHNDGWCSGQVRMIFNDNTYSVSFNRSNESIKFSLSDLRIPKEWVNGVWKTTKETEESRVLTLFELDENVEIASGRKWYPGNVLKTDMLNGVEMVRVEYSTLFLDKKKKTKRLQENVSSDRIRPQQPFEKLGERLSFELMDKVEAYHNDGWCSGQVRMIFNDNTYSVSFNRSNESIKFSLSDLRIPKEWREEKRPIGPRNPPMPVTPEVIIPIDPFVTPEFPRFSRLGYWMGLRGIYCVPFYINGREKEKDFFEYMDNAENNLKEEVMN</sequence>
<evidence type="ECO:0000313" key="4">
    <source>
        <dbReference type="Proteomes" id="UP000886595"/>
    </source>
</evidence>
<dbReference type="EMBL" id="JAAMPC010000004">
    <property type="protein sequence ID" value="KAG2314281.1"/>
    <property type="molecule type" value="Genomic_DNA"/>
</dbReference>
<feature type="region of interest" description="Disordered" evidence="1">
    <location>
        <begin position="194"/>
        <end position="266"/>
    </location>
</feature>
<comment type="caution">
    <text evidence="3">The sequence shown here is derived from an EMBL/GenBank/DDBJ whole genome shotgun (WGS) entry which is preliminary data.</text>
</comment>
<dbReference type="Proteomes" id="UP000886595">
    <property type="component" value="Unassembled WGS sequence"/>
</dbReference>
<name>A0A8X7VMW4_BRACI</name>
<protein>
    <recommendedName>
        <fullName evidence="2">Agenet domain-containing protein</fullName>
    </recommendedName>
</protein>
<dbReference type="AlphaFoldDB" id="A0A8X7VMW4"/>
<evidence type="ECO:0000313" key="3">
    <source>
        <dbReference type="EMBL" id="KAG2314281.1"/>
    </source>
</evidence>
<dbReference type="Pfam" id="PF05641">
    <property type="entry name" value="Agenet"/>
    <property type="match status" value="3"/>
</dbReference>
<accession>A0A8X7VMW4</accession>
<evidence type="ECO:0000256" key="1">
    <source>
        <dbReference type="SAM" id="MobiDB-lite"/>
    </source>
</evidence>
<organism evidence="3 4">
    <name type="scientific">Brassica carinata</name>
    <name type="common">Ethiopian mustard</name>
    <name type="synonym">Abyssinian cabbage</name>
    <dbReference type="NCBI Taxonomy" id="52824"/>
    <lineage>
        <taxon>Eukaryota</taxon>
        <taxon>Viridiplantae</taxon>
        <taxon>Streptophyta</taxon>
        <taxon>Embryophyta</taxon>
        <taxon>Tracheophyta</taxon>
        <taxon>Spermatophyta</taxon>
        <taxon>Magnoliopsida</taxon>
        <taxon>eudicotyledons</taxon>
        <taxon>Gunneridae</taxon>
        <taxon>Pentapetalae</taxon>
        <taxon>rosids</taxon>
        <taxon>malvids</taxon>
        <taxon>Brassicales</taxon>
        <taxon>Brassicaceae</taxon>
        <taxon>Brassiceae</taxon>
        <taxon>Brassica</taxon>
    </lineage>
</organism>
<feature type="domain" description="Agenet" evidence="2">
    <location>
        <begin position="646"/>
        <end position="702"/>
    </location>
</feature>
<feature type="region of interest" description="Disordered" evidence="1">
    <location>
        <begin position="1"/>
        <end position="21"/>
    </location>
</feature>
<feature type="domain" description="Agenet" evidence="2">
    <location>
        <begin position="356"/>
        <end position="412"/>
    </location>
</feature>
<feature type="compositionally biased region" description="Low complexity" evidence="1">
    <location>
        <begin position="213"/>
        <end position="223"/>
    </location>
</feature>
<feature type="domain" description="Agenet" evidence="2">
    <location>
        <begin position="287"/>
        <end position="354"/>
    </location>
</feature>
<feature type="compositionally biased region" description="Low complexity" evidence="1">
    <location>
        <begin position="112"/>
        <end position="123"/>
    </location>
</feature>
<feature type="domain" description="Agenet" evidence="2">
    <location>
        <begin position="428"/>
        <end position="496"/>
    </location>
</feature>
<feature type="compositionally biased region" description="Low complexity" evidence="1">
    <location>
        <begin position="1"/>
        <end position="13"/>
    </location>
</feature>